<keyword evidence="2" id="KW-1185">Reference proteome</keyword>
<evidence type="ECO:0000313" key="2">
    <source>
        <dbReference type="Proteomes" id="UP001085076"/>
    </source>
</evidence>
<gene>
    <name evidence="1" type="ORF">J5N97_013588</name>
</gene>
<dbReference type="EMBL" id="JAGGNH010000003">
    <property type="protein sequence ID" value="KAJ0978114.1"/>
    <property type="molecule type" value="Genomic_DNA"/>
</dbReference>
<comment type="caution">
    <text evidence="1">The sequence shown here is derived from an EMBL/GenBank/DDBJ whole genome shotgun (WGS) entry which is preliminary data.</text>
</comment>
<evidence type="ECO:0000313" key="1">
    <source>
        <dbReference type="EMBL" id="KAJ0978114.1"/>
    </source>
</evidence>
<accession>A0A9D5CS58</accession>
<organism evidence="1 2">
    <name type="scientific">Dioscorea zingiberensis</name>
    <dbReference type="NCBI Taxonomy" id="325984"/>
    <lineage>
        <taxon>Eukaryota</taxon>
        <taxon>Viridiplantae</taxon>
        <taxon>Streptophyta</taxon>
        <taxon>Embryophyta</taxon>
        <taxon>Tracheophyta</taxon>
        <taxon>Spermatophyta</taxon>
        <taxon>Magnoliopsida</taxon>
        <taxon>Liliopsida</taxon>
        <taxon>Dioscoreales</taxon>
        <taxon>Dioscoreaceae</taxon>
        <taxon>Dioscorea</taxon>
    </lineage>
</organism>
<sequence>MSRPSLLEGESLFLFFMDTTTKVSLEFYSHSLEVNNNDNHGLFQHNQQEQPLSDCISNTITGFSASMELDGAVEVREIGGGNLKELEPQLGMEFDSLESGKLFYYEYAARTWFRARVGEDESEIYEISLQFEVCSLRPSNE</sequence>
<reference evidence="1" key="1">
    <citation type="submission" date="2021-03" db="EMBL/GenBank/DDBJ databases">
        <authorList>
            <person name="Li Z."/>
            <person name="Yang C."/>
        </authorList>
    </citation>
    <scope>NUCLEOTIDE SEQUENCE</scope>
    <source>
        <strain evidence="1">Dzin_1.0</strain>
        <tissue evidence="1">Leaf</tissue>
    </source>
</reference>
<dbReference type="AlphaFoldDB" id="A0A9D5CS58"/>
<proteinExistence type="predicted"/>
<reference evidence="1" key="2">
    <citation type="journal article" date="2022" name="Hortic Res">
        <title>The genome of Dioscorea zingiberensis sheds light on the biosynthesis, origin and evolution of the medicinally important diosgenin saponins.</title>
        <authorList>
            <person name="Li Y."/>
            <person name="Tan C."/>
            <person name="Li Z."/>
            <person name="Guo J."/>
            <person name="Li S."/>
            <person name="Chen X."/>
            <person name="Wang C."/>
            <person name="Dai X."/>
            <person name="Yang H."/>
            <person name="Song W."/>
            <person name="Hou L."/>
            <person name="Xu J."/>
            <person name="Tong Z."/>
            <person name="Xu A."/>
            <person name="Yuan X."/>
            <person name="Wang W."/>
            <person name="Yang Q."/>
            <person name="Chen L."/>
            <person name="Sun Z."/>
            <person name="Wang K."/>
            <person name="Pan B."/>
            <person name="Chen J."/>
            <person name="Bao Y."/>
            <person name="Liu F."/>
            <person name="Qi X."/>
            <person name="Gang D.R."/>
            <person name="Wen J."/>
            <person name="Li J."/>
        </authorList>
    </citation>
    <scope>NUCLEOTIDE SEQUENCE</scope>
    <source>
        <strain evidence="1">Dzin_1.0</strain>
    </source>
</reference>
<dbReference type="OrthoDB" id="1886686at2759"/>
<protein>
    <submittedName>
        <fullName evidence="1">Uncharacterized protein</fullName>
    </submittedName>
</protein>
<name>A0A9D5CS58_9LILI</name>
<dbReference type="Proteomes" id="UP001085076">
    <property type="component" value="Miscellaneous, Linkage group lg03"/>
</dbReference>